<reference evidence="1" key="2">
    <citation type="submission" date="2020-09" db="EMBL/GenBank/DDBJ databases">
        <authorList>
            <person name="Sun Q."/>
            <person name="Ohkuma M."/>
        </authorList>
    </citation>
    <scope>NUCLEOTIDE SEQUENCE</scope>
    <source>
        <strain evidence="1">JCM 3090</strain>
    </source>
</reference>
<dbReference type="EMBL" id="BMQB01000009">
    <property type="protein sequence ID" value="GGK04537.1"/>
    <property type="molecule type" value="Genomic_DNA"/>
</dbReference>
<protein>
    <submittedName>
        <fullName evidence="1">Uncharacterized protein</fullName>
    </submittedName>
</protein>
<evidence type="ECO:0000313" key="2">
    <source>
        <dbReference type="Proteomes" id="UP000649739"/>
    </source>
</evidence>
<name>A0A8J3BHR4_9ACTN</name>
<gene>
    <name evidence="1" type="ORF">GCM10010123_38100</name>
</gene>
<comment type="caution">
    <text evidence="1">The sequence shown here is derived from an EMBL/GenBank/DDBJ whole genome shotgun (WGS) entry which is preliminary data.</text>
</comment>
<proteinExistence type="predicted"/>
<dbReference type="AlphaFoldDB" id="A0A8J3BHR4"/>
<evidence type="ECO:0000313" key="1">
    <source>
        <dbReference type="EMBL" id="GGK04537.1"/>
    </source>
</evidence>
<reference evidence="1" key="1">
    <citation type="journal article" date="2014" name="Int. J. Syst. Evol. Microbiol.">
        <title>Complete genome sequence of Corynebacterium casei LMG S-19264T (=DSM 44701T), isolated from a smear-ripened cheese.</title>
        <authorList>
            <consortium name="US DOE Joint Genome Institute (JGI-PGF)"/>
            <person name="Walter F."/>
            <person name="Albersmeier A."/>
            <person name="Kalinowski J."/>
            <person name="Ruckert C."/>
        </authorList>
    </citation>
    <scope>NUCLEOTIDE SEQUENCE</scope>
    <source>
        <strain evidence="1">JCM 3090</strain>
    </source>
</reference>
<organism evidence="1 2">
    <name type="scientific">Pilimelia anulata</name>
    <dbReference type="NCBI Taxonomy" id="53371"/>
    <lineage>
        <taxon>Bacteria</taxon>
        <taxon>Bacillati</taxon>
        <taxon>Actinomycetota</taxon>
        <taxon>Actinomycetes</taxon>
        <taxon>Micromonosporales</taxon>
        <taxon>Micromonosporaceae</taxon>
        <taxon>Pilimelia</taxon>
    </lineage>
</organism>
<dbReference type="Proteomes" id="UP000649739">
    <property type="component" value="Unassembled WGS sequence"/>
</dbReference>
<sequence>MAQFAPSFHYSYLITILTASRDATEEGRWTLRGYGRRPPAAARRRRRADLARQVGDVPRHQVLGHWFVIRRAVIERVDRGPPPGAVALAPPAAMRPG</sequence>
<keyword evidence="2" id="KW-1185">Reference proteome</keyword>
<accession>A0A8J3BHR4</accession>